<accession>A0A099L4P0</accession>
<dbReference type="EMBL" id="JQEC01000002">
    <property type="protein sequence ID" value="KGJ97410.1"/>
    <property type="molecule type" value="Genomic_DNA"/>
</dbReference>
<keyword evidence="1" id="KW-0732">Signal</keyword>
<dbReference type="SUPFAM" id="SSF54001">
    <property type="entry name" value="Cysteine proteinases"/>
    <property type="match status" value="1"/>
</dbReference>
<dbReference type="Pfam" id="PF05708">
    <property type="entry name" value="Peptidase_C92"/>
    <property type="match status" value="1"/>
</dbReference>
<dbReference type="InterPro" id="IPR038765">
    <property type="entry name" value="Papain-like_cys_pep_sf"/>
</dbReference>
<evidence type="ECO:0000313" key="2">
    <source>
        <dbReference type="EMBL" id="KGJ97410.1"/>
    </source>
</evidence>
<feature type="chain" id="PRO_5001957653" description="Poxvirus G6" evidence="1">
    <location>
        <begin position="20"/>
        <end position="509"/>
    </location>
</feature>
<dbReference type="InterPro" id="IPR024453">
    <property type="entry name" value="Peptidase_C92"/>
</dbReference>
<feature type="signal peptide" evidence="1">
    <location>
        <begin position="1"/>
        <end position="19"/>
    </location>
</feature>
<name>A0A099L4P0_COLPS</name>
<dbReference type="AlphaFoldDB" id="A0A099L4P0"/>
<gene>
    <name evidence="2" type="ORF">GAB14E_0999</name>
</gene>
<dbReference type="Proteomes" id="UP000029868">
    <property type="component" value="Unassembled WGS sequence"/>
</dbReference>
<sequence>MLYSSLNKQKMLNRFLCFAFTMMLAGCSTGVNFNPAAFFKGNTPKKQCKQYSQLSLADANAKMDLTIYQLQHNIERSLVFREKITANLAKLTQYTDQDKPFSPLLIDKLSQAIKTEIDLMRPILATAVRHGCWIKHEKLKVKNSIKLKGNMIVLATLVSLYDEYGTVFAVISENDRLRRFLNNADSGYDRDEYLLESLTKMFIDSDLLSYTTELIQEYNQGKDVIEQLAQGDDNLAYLINVVEQSKSFPVLLEMDFFDAANYRRKVRRRVTSDTLQNIGRATINGLSEGFSNAVGDYEERKGLLYQDKQVAAALTSQLQIGDILLEKTPFRLTDSMIPGHWGHAAVWIGTEQELKSIGLWQHALVKPYQQQIQAGELIAESLRSGTQLSSLAHFLNVDDVAIVRSKKLLSKAQLRETILLALRQIGKAYDFNFDVETTDKIVCSQLVYLAYSHIQWPTESTLGRYTISPDNIAVKALNDGPFELMVFYHDGKLMKNNPLELMGTLMKNE</sequence>
<evidence type="ECO:0000256" key="1">
    <source>
        <dbReference type="SAM" id="SignalP"/>
    </source>
</evidence>
<protein>
    <recommendedName>
        <fullName evidence="4">Poxvirus G6</fullName>
    </recommendedName>
</protein>
<reference evidence="2 3" key="1">
    <citation type="submission" date="2014-08" db="EMBL/GenBank/DDBJ databases">
        <title>Genomic and Phenotypic Diversity of Colwellia psychrerythraea strains from Disparate Marine Basins.</title>
        <authorList>
            <person name="Techtmann S.M."/>
            <person name="Stelling S.C."/>
            <person name="Utturkar S.M."/>
            <person name="Alshibli N."/>
            <person name="Harris A."/>
            <person name="Brown S.D."/>
            <person name="Hazen T.C."/>
        </authorList>
    </citation>
    <scope>NUCLEOTIDE SEQUENCE [LARGE SCALE GENOMIC DNA]</scope>
    <source>
        <strain evidence="2 3">GAB14E</strain>
    </source>
</reference>
<dbReference type="Gene3D" id="3.90.1720.10">
    <property type="entry name" value="endopeptidase domain like (from Nostoc punctiforme)"/>
    <property type="match status" value="1"/>
</dbReference>
<organism evidence="2 3">
    <name type="scientific">Colwellia psychrerythraea</name>
    <name type="common">Vibrio psychroerythus</name>
    <dbReference type="NCBI Taxonomy" id="28229"/>
    <lineage>
        <taxon>Bacteria</taxon>
        <taxon>Pseudomonadati</taxon>
        <taxon>Pseudomonadota</taxon>
        <taxon>Gammaproteobacteria</taxon>
        <taxon>Alteromonadales</taxon>
        <taxon>Colwelliaceae</taxon>
        <taxon>Colwellia</taxon>
    </lineage>
</organism>
<comment type="caution">
    <text evidence="2">The sequence shown here is derived from an EMBL/GenBank/DDBJ whole genome shotgun (WGS) entry which is preliminary data.</text>
</comment>
<dbReference type="PATRIC" id="fig|28229.3.peg.152"/>
<evidence type="ECO:0000313" key="3">
    <source>
        <dbReference type="Proteomes" id="UP000029868"/>
    </source>
</evidence>
<evidence type="ECO:0008006" key="4">
    <source>
        <dbReference type="Google" id="ProtNLM"/>
    </source>
</evidence>
<proteinExistence type="predicted"/>